<reference evidence="5 6" key="1">
    <citation type="submission" date="2015-03" db="EMBL/GenBank/DDBJ databases">
        <authorList>
            <consortium name="Pathogen Informatics"/>
        </authorList>
    </citation>
    <scope>NUCLEOTIDE SEQUENCE [LARGE SCALE GENOMIC DNA]</scope>
    <source>
        <strain evidence="3 7">Bir 185</strain>
        <strain evidence="4 5">D00501624</strain>
        <strain evidence="2 6">G09901357</strain>
    </source>
</reference>
<proteinExistence type="predicted"/>
<evidence type="ECO:0000313" key="6">
    <source>
        <dbReference type="Proteomes" id="UP000048289"/>
    </source>
</evidence>
<accession>A0A654ZLX6</accession>
<dbReference type="Proteomes" id="UP000039217">
    <property type="component" value="Unassembled WGS sequence"/>
</dbReference>
<evidence type="ECO:0000313" key="7">
    <source>
        <dbReference type="Proteomes" id="UP000050164"/>
    </source>
</evidence>
<feature type="region of interest" description="Disordered" evidence="1">
    <location>
        <begin position="1"/>
        <end position="24"/>
    </location>
</feature>
<gene>
    <name evidence="4" type="ORF">ERS007661_04079</name>
    <name evidence="2" type="ORF">ERS007681_04547</name>
    <name evidence="3" type="ORF">ERS027659_04201</name>
</gene>
<name>A0A654ZLX6_MYCTX</name>
<dbReference type="EMBL" id="CNFT01001431">
    <property type="protein sequence ID" value="CKT28741.1"/>
    <property type="molecule type" value="Genomic_DNA"/>
</dbReference>
<sequence length="51" mass="5940">MTPARVISPRWRNRSSHSDTMSPPAEWPYTRTFAERFCSLMMDRECSSSVS</sequence>
<dbReference type="Proteomes" id="UP000050164">
    <property type="component" value="Unassembled WGS sequence"/>
</dbReference>
<evidence type="ECO:0000313" key="4">
    <source>
        <dbReference type="EMBL" id="CNW54569.1"/>
    </source>
</evidence>
<dbReference type="EMBL" id="CQQC01002142">
    <property type="protein sequence ID" value="CNW54569.1"/>
    <property type="molecule type" value="Genomic_DNA"/>
</dbReference>
<evidence type="ECO:0000313" key="2">
    <source>
        <dbReference type="EMBL" id="CFE48706.1"/>
    </source>
</evidence>
<dbReference type="Proteomes" id="UP000048289">
    <property type="component" value="Unassembled WGS sequence"/>
</dbReference>
<dbReference type="AlphaFoldDB" id="A0A654ZLX6"/>
<evidence type="ECO:0000256" key="1">
    <source>
        <dbReference type="SAM" id="MobiDB-lite"/>
    </source>
</evidence>
<dbReference type="EMBL" id="CFOE01001166">
    <property type="protein sequence ID" value="CFE48706.1"/>
    <property type="molecule type" value="Genomic_DNA"/>
</dbReference>
<organism evidence="2 6">
    <name type="scientific">Mycobacterium tuberculosis</name>
    <dbReference type="NCBI Taxonomy" id="1773"/>
    <lineage>
        <taxon>Bacteria</taxon>
        <taxon>Bacillati</taxon>
        <taxon>Actinomycetota</taxon>
        <taxon>Actinomycetes</taxon>
        <taxon>Mycobacteriales</taxon>
        <taxon>Mycobacteriaceae</taxon>
        <taxon>Mycobacterium</taxon>
        <taxon>Mycobacterium tuberculosis complex</taxon>
    </lineage>
</organism>
<protein>
    <submittedName>
        <fullName evidence="2">Uncharacterized protein</fullName>
    </submittedName>
</protein>
<evidence type="ECO:0000313" key="5">
    <source>
        <dbReference type="Proteomes" id="UP000039217"/>
    </source>
</evidence>
<evidence type="ECO:0000313" key="3">
    <source>
        <dbReference type="EMBL" id="CKT28741.1"/>
    </source>
</evidence>